<dbReference type="Proteomes" id="UP000677413">
    <property type="component" value="Unassembled WGS sequence"/>
</dbReference>
<dbReference type="AlphaFoldDB" id="A0A940XV85"/>
<dbReference type="PANTHER" id="PTHR11228:SF7">
    <property type="entry name" value="PQQA PEPTIDE CYCLASE"/>
    <property type="match status" value="1"/>
</dbReference>
<evidence type="ECO:0000256" key="3">
    <source>
        <dbReference type="ARBA" id="ARBA00023004"/>
    </source>
</evidence>
<dbReference type="GO" id="GO:0003824">
    <property type="term" value="F:catalytic activity"/>
    <property type="evidence" value="ECO:0007669"/>
    <property type="project" value="InterPro"/>
</dbReference>
<dbReference type="CDD" id="cd01335">
    <property type="entry name" value="Radical_SAM"/>
    <property type="match status" value="1"/>
</dbReference>
<keyword evidence="2" id="KW-0479">Metal-binding</keyword>
<dbReference type="GO" id="GO:0051536">
    <property type="term" value="F:iron-sulfur cluster binding"/>
    <property type="evidence" value="ECO:0007669"/>
    <property type="project" value="UniProtKB-KW"/>
</dbReference>
<dbReference type="Pfam" id="PF04055">
    <property type="entry name" value="Radical_SAM"/>
    <property type="match status" value="1"/>
</dbReference>
<evidence type="ECO:0000256" key="4">
    <source>
        <dbReference type="ARBA" id="ARBA00023014"/>
    </source>
</evidence>
<sequence>MQLAELMSLRPVPSAGLLVTVTGRCPLHCAHCSTTSTMASPEPDAARLLRFVGSFEATDRPEVLMLTGGEPLLRSDLTAELAGRARAAGTRVALLTGAWFAARGGGNRPGSGPGGPDRAVIPPAVMRAIGRLDHFSVSIDAFHEREVPRARAFSVVRQVLDRGIACSFHVVGDGPRDPYLADVTTDIRRTFGDRVPMLVNSLRPVGRAASWAAARAVPDPDPDVDTDPGRVRPCSMAAWPVVAADGTILACCNQHTVDRRPAPAHLTVGHLDGSDWTSVSRRVRSAPALRMIRTVGPGHMTARYGTAAGAGPRPGYCDGCRSLGEHPEVLAAADRLAGGPAGALLDLHVTQRQREAGPVSFVRRHGTAGYEDLVALPGTPR</sequence>
<accession>A0A940XV85</accession>
<evidence type="ECO:0000256" key="2">
    <source>
        <dbReference type="ARBA" id="ARBA00022723"/>
    </source>
</evidence>
<organism evidence="6 7">
    <name type="scientific">Streptomyces liliiviolaceus</name>
    <dbReference type="NCBI Taxonomy" id="2823109"/>
    <lineage>
        <taxon>Bacteria</taxon>
        <taxon>Bacillati</taxon>
        <taxon>Actinomycetota</taxon>
        <taxon>Actinomycetes</taxon>
        <taxon>Kitasatosporales</taxon>
        <taxon>Streptomycetaceae</taxon>
        <taxon>Streptomyces</taxon>
    </lineage>
</organism>
<dbReference type="InterPro" id="IPR013785">
    <property type="entry name" value="Aldolase_TIM"/>
</dbReference>
<dbReference type="RefSeq" id="WP_210888639.1">
    <property type="nucleotide sequence ID" value="NZ_JAGPYQ010000001.1"/>
</dbReference>
<reference evidence="6 7" key="1">
    <citation type="submission" date="2021-04" db="EMBL/GenBank/DDBJ databases">
        <authorList>
            <person name="Tang X."/>
            <person name="Zhou X."/>
            <person name="Chen X."/>
            <person name="Cernava T."/>
            <person name="Zhang C."/>
        </authorList>
    </citation>
    <scope>NUCLEOTIDE SEQUENCE [LARGE SCALE GENOMIC DNA]</scope>
    <source>
        <strain evidence="6 7">BH-SS-21</strain>
    </source>
</reference>
<evidence type="ECO:0000259" key="5">
    <source>
        <dbReference type="Pfam" id="PF04055"/>
    </source>
</evidence>
<keyword evidence="4" id="KW-0411">Iron-sulfur</keyword>
<dbReference type="InterPro" id="IPR058240">
    <property type="entry name" value="rSAM_sf"/>
</dbReference>
<dbReference type="Gene3D" id="3.20.20.70">
    <property type="entry name" value="Aldolase class I"/>
    <property type="match status" value="1"/>
</dbReference>
<dbReference type="InterPro" id="IPR007197">
    <property type="entry name" value="rSAM"/>
</dbReference>
<proteinExistence type="predicted"/>
<feature type="domain" description="Radical SAM core" evidence="5">
    <location>
        <begin position="20"/>
        <end position="174"/>
    </location>
</feature>
<gene>
    <name evidence="6" type="ORF">J8N05_30585</name>
</gene>
<protein>
    <submittedName>
        <fullName evidence="6">Radical SAM protein</fullName>
    </submittedName>
</protein>
<keyword evidence="3" id="KW-0408">Iron</keyword>
<keyword evidence="7" id="KW-1185">Reference proteome</keyword>
<dbReference type="EMBL" id="JAGPYQ010000001">
    <property type="protein sequence ID" value="MBQ0852514.1"/>
    <property type="molecule type" value="Genomic_DNA"/>
</dbReference>
<dbReference type="SFLD" id="SFLDS00029">
    <property type="entry name" value="Radical_SAM"/>
    <property type="match status" value="1"/>
</dbReference>
<name>A0A940XV85_9ACTN</name>
<evidence type="ECO:0000313" key="6">
    <source>
        <dbReference type="EMBL" id="MBQ0852514.1"/>
    </source>
</evidence>
<keyword evidence="1" id="KW-0949">S-adenosyl-L-methionine</keyword>
<dbReference type="PANTHER" id="PTHR11228">
    <property type="entry name" value="RADICAL SAM DOMAIN PROTEIN"/>
    <property type="match status" value="1"/>
</dbReference>
<comment type="caution">
    <text evidence="6">The sequence shown here is derived from an EMBL/GenBank/DDBJ whole genome shotgun (WGS) entry which is preliminary data.</text>
</comment>
<dbReference type="InterPro" id="IPR050377">
    <property type="entry name" value="Radical_SAM_PqqE_MftC-like"/>
</dbReference>
<dbReference type="GO" id="GO:0046872">
    <property type="term" value="F:metal ion binding"/>
    <property type="evidence" value="ECO:0007669"/>
    <property type="project" value="UniProtKB-KW"/>
</dbReference>
<evidence type="ECO:0000256" key="1">
    <source>
        <dbReference type="ARBA" id="ARBA00022691"/>
    </source>
</evidence>
<evidence type="ECO:0000313" key="7">
    <source>
        <dbReference type="Proteomes" id="UP000677413"/>
    </source>
</evidence>
<dbReference type="SUPFAM" id="SSF102114">
    <property type="entry name" value="Radical SAM enzymes"/>
    <property type="match status" value="1"/>
</dbReference>